<dbReference type="PANTHER" id="PTHR30595:SF6">
    <property type="entry name" value="SCHLAFEN ALBA-2 DOMAIN-CONTAINING PROTEIN"/>
    <property type="match status" value="1"/>
</dbReference>
<evidence type="ECO:0000259" key="1">
    <source>
        <dbReference type="Pfam" id="PF04326"/>
    </source>
</evidence>
<dbReference type="InterPro" id="IPR038461">
    <property type="entry name" value="Schlafen_AlbA_2_dom_sf"/>
</dbReference>
<dbReference type="PANTHER" id="PTHR30595">
    <property type="entry name" value="GLPR-RELATED TRANSCRIPTIONAL REPRESSOR"/>
    <property type="match status" value="1"/>
</dbReference>
<dbReference type="AlphaFoldDB" id="A0A2W5DF04"/>
<reference evidence="2 3" key="1">
    <citation type="submission" date="2017-08" db="EMBL/GenBank/DDBJ databases">
        <title>Infants hospitalized years apart are colonized by the same room-sourced microbial strains.</title>
        <authorList>
            <person name="Brooks B."/>
            <person name="Olm M.R."/>
            <person name="Firek B.A."/>
            <person name="Baker R."/>
            <person name="Thomas B.C."/>
            <person name="Morowitz M.J."/>
            <person name="Banfield J.F."/>
        </authorList>
    </citation>
    <scope>NUCLEOTIDE SEQUENCE [LARGE SCALE GENOMIC DNA]</scope>
    <source>
        <strain evidence="2">S2_012_000_R2_81</strain>
    </source>
</reference>
<gene>
    <name evidence="2" type="ORF">DI603_23095</name>
</gene>
<sequence>MTLPARLADATQADIELLISTGAQEGQQQDFKRDFPTQWNDGAKARLLADVTSFANSAGGDIIYGLDEDAEAKASRVVPQVIADVDVQVRTLQQIALDQTEPRVPGIEVRAIPVTVDGVSGHVIVMRVPQSWAAPHRNRMNNHFHVREGVRNRPLDVPEVRAQFLRSESLGQKLRDFRSDRLAKIVTGQTPVKLGANPKLVVHAISSQAAQGQVYINPVPYTRGSSRLPVLGTVPVSPVSLNLDGAFGPITAAREVIGYAQQFRQGYFETVWELSVIEGVPKPALPGVWYEDLVNQFLGSVRGRLDENGVSWELVVFLSLVGADQALMVGDSDMGPGWGFAAKAFDRQDILLPEVVIPADVKPGRGMRPAYDLMFQAAGFVGSPNYGDDGEWKKRG</sequence>
<proteinExistence type="predicted"/>
<accession>A0A2W5DF04</accession>
<dbReference type="Proteomes" id="UP000249633">
    <property type="component" value="Unassembled WGS sequence"/>
</dbReference>
<protein>
    <recommendedName>
        <fullName evidence="1">Schlafen AlbA-2 domain-containing protein</fullName>
    </recommendedName>
</protein>
<name>A0A2W5DF04_9BURK</name>
<dbReference type="Gene3D" id="3.30.950.30">
    <property type="entry name" value="Schlafen, AAA domain"/>
    <property type="match status" value="1"/>
</dbReference>
<organism evidence="2 3">
    <name type="scientific">Roseateles depolymerans</name>
    <dbReference type="NCBI Taxonomy" id="76731"/>
    <lineage>
        <taxon>Bacteria</taxon>
        <taxon>Pseudomonadati</taxon>
        <taxon>Pseudomonadota</taxon>
        <taxon>Betaproteobacteria</taxon>
        <taxon>Burkholderiales</taxon>
        <taxon>Sphaerotilaceae</taxon>
        <taxon>Roseateles</taxon>
    </lineage>
</organism>
<dbReference type="EMBL" id="QFOD01000040">
    <property type="protein sequence ID" value="PZP26970.1"/>
    <property type="molecule type" value="Genomic_DNA"/>
</dbReference>
<dbReference type="Pfam" id="PF04326">
    <property type="entry name" value="SLFN_AlbA_2"/>
    <property type="match status" value="1"/>
</dbReference>
<comment type="caution">
    <text evidence="2">The sequence shown here is derived from an EMBL/GenBank/DDBJ whole genome shotgun (WGS) entry which is preliminary data.</text>
</comment>
<feature type="domain" description="Schlafen AlbA-2" evidence="1">
    <location>
        <begin position="25"/>
        <end position="155"/>
    </location>
</feature>
<evidence type="ECO:0000313" key="2">
    <source>
        <dbReference type="EMBL" id="PZP26970.1"/>
    </source>
</evidence>
<dbReference type="InterPro" id="IPR007421">
    <property type="entry name" value="Schlafen_AlbA_2_dom"/>
</dbReference>
<evidence type="ECO:0000313" key="3">
    <source>
        <dbReference type="Proteomes" id="UP000249633"/>
    </source>
</evidence>